<keyword evidence="3" id="KW-1185">Reference proteome</keyword>
<name>A0ABD3V5E6_SINWO</name>
<dbReference type="AlphaFoldDB" id="A0ABD3V5E6"/>
<evidence type="ECO:0000313" key="3">
    <source>
        <dbReference type="Proteomes" id="UP001634394"/>
    </source>
</evidence>
<feature type="region of interest" description="Disordered" evidence="1">
    <location>
        <begin position="1"/>
        <end position="44"/>
    </location>
</feature>
<dbReference type="Proteomes" id="UP001634394">
    <property type="component" value="Unassembled WGS sequence"/>
</dbReference>
<feature type="region of interest" description="Disordered" evidence="1">
    <location>
        <begin position="56"/>
        <end position="77"/>
    </location>
</feature>
<evidence type="ECO:0000256" key="1">
    <source>
        <dbReference type="SAM" id="MobiDB-lite"/>
    </source>
</evidence>
<evidence type="ECO:0000313" key="2">
    <source>
        <dbReference type="EMBL" id="KAL3855775.1"/>
    </source>
</evidence>
<reference evidence="2 3" key="1">
    <citation type="submission" date="2024-11" db="EMBL/GenBank/DDBJ databases">
        <title>Chromosome-level genome assembly of the freshwater bivalve Anodonta woodiana.</title>
        <authorList>
            <person name="Chen X."/>
        </authorList>
    </citation>
    <scope>NUCLEOTIDE SEQUENCE [LARGE SCALE GENOMIC DNA]</scope>
    <source>
        <strain evidence="2">MN2024</strain>
        <tissue evidence="2">Gills</tissue>
    </source>
</reference>
<protein>
    <submittedName>
        <fullName evidence="2">Uncharacterized protein</fullName>
    </submittedName>
</protein>
<gene>
    <name evidence="2" type="ORF">ACJMK2_014975</name>
</gene>
<dbReference type="EMBL" id="JBJQND010000014">
    <property type="protein sequence ID" value="KAL3855775.1"/>
    <property type="molecule type" value="Genomic_DNA"/>
</dbReference>
<comment type="caution">
    <text evidence="2">The sequence shown here is derived from an EMBL/GenBank/DDBJ whole genome shotgun (WGS) entry which is preliminary data.</text>
</comment>
<accession>A0ABD3V5E6</accession>
<proteinExistence type="predicted"/>
<organism evidence="2 3">
    <name type="scientific">Sinanodonta woodiana</name>
    <name type="common">Chinese pond mussel</name>
    <name type="synonym">Anodonta woodiana</name>
    <dbReference type="NCBI Taxonomy" id="1069815"/>
    <lineage>
        <taxon>Eukaryota</taxon>
        <taxon>Metazoa</taxon>
        <taxon>Spiralia</taxon>
        <taxon>Lophotrochozoa</taxon>
        <taxon>Mollusca</taxon>
        <taxon>Bivalvia</taxon>
        <taxon>Autobranchia</taxon>
        <taxon>Heteroconchia</taxon>
        <taxon>Palaeoheterodonta</taxon>
        <taxon>Unionida</taxon>
        <taxon>Unionoidea</taxon>
        <taxon>Unionidae</taxon>
        <taxon>Unioninae</taxon>
        <taxon>Sinanodonta</taxon>
    </lineage>
</organism>
<sequence length="121" mass="13255">MAGAKRSVAQRKMVMPAPKRATHEIAPVTSPVGRVQPPPTPPIYVNSKVAMPTVSPSPAYGATAPKETYSDDESDGEVSLHIDPLETLDEIIYWNFCNCNNSAHEMIRDLHPWLEICGKKG</sequence>